<feature type="repeat" description="PPR" evidence="2">
    <location>
        <begin position="30"/>
        <end position="60"/>
    </location>
</feature>
<dbReference type="STRING" id="3708.A0A078HDH6"/>
<dbReference type="InterPro" id="IPR002885">
    <property type="entry name" value="PPR_rpt"/>
</dbReference>
<proteinExistence type="predicted"/>
<keyword evidence="6" id="KW-1185">Reference proteome</keyword>
<gene>
    <name evidence="5" type="primary">BnaA01g24230D</name>
    <name evidence="4" type="ORF">DARMORV10_A01P32110.1</name>
    <name evidence="5" type="ORF">GSBRNA2T00058521001</name>
</gene>
<sequence>MWSSPLNTTYVKLSTLMDARRSFDDTRNPNVASIANLISGYLKKHEFEEALSLFKTMPERSIVTWNALIGGFGQTGRNEEAVSTFVDMVRERVVMPNELTFPCTIAAISNIASHGAGKTTHACAIKFNIMSMFVLPSLVFTTNVLTWMIVVWRSTRSMKKNGKSGLGTL</sequence>
<keyword evidence="3" id="KW-1133">Transmembrane helix</keyword>
<evidence type="ECO:0000256" key="3">
    <source>
        <dbReference type="SAM" id="Phobius"/>
    </source>
</evidence>
<dbReference type="NCBIfam" id="TIGR00756">
    <property type="entry name" value="PPR"/>
    <property type="match status" value="2"/>
</dbReference>
<dbReference type="Gene3D" id="1.25.40.10">
    <property type="entry name" value="Tetratricopeptide repeat domain"/>
    <property type="match status" value="1"/>
</dbReference>
<dbReference type="EMBL" id="LK032353">
    <property type="protein sequence ID" value="CDY35489.1"/>
    <property type="molecule type" value="Genomic_DNA"/>
</dbReference>
<protein>
    <submittedName>
        <fullName evidence="4">(rape) hypothetical protein</fullName>
    </submittedName>
    <submittedName>
        <fullName evidence="5">BnaA01g24230D protein</fullName>
    </submittedName>
</protein>
<dbReference type="InterPro" id="IPR046960">
    <property type="entry name" value="PPR_At4g14850-like_plant"/>
</dbReference>
<evidence type="ECO:0000313" key="5">
    <source>
        <dbReference type="EMBL" id="CDY35489.1"/>
    </source>
</evidence>
<keyword evidence="1" id="KW-0677">Repeat</keyword>
<dbReference type="OMA" id="MIVVWRS"/>
<dbReference type="EMBL" id="HG994355">
    <property type="protein sequence ID" value="CAF2153398.1"/>
    <property type="molecule type" value="Genomic_DNA"/>
</dbReference>
<organism evidence="5 6">
    <name type="scientific">Brassica napus</name>
    <name type="common">Rape</name>
    <dbReference type="NCBI Taxonomy" id="3708"/>
    <lineage>
        <taxon>Eukaryota</taxon>
        <taxon>Viridiplantae</taxon>
        <taxon>Streptophyta</taxon>
        <taxon>Embryophyta</taxon>
        <taxon>Tracheophyta</taxon>
        <taxon>Spermatophyta</taxon>
        <taxon>Magnoliopsida</taxon>
        <taxon>eudicotyledons</taxon>
        <taxon>Gunneridae</taxon>
        <taxon>Pentapetalae</taxon>
        <taxon>rosids</taxon>
        <taxon>malvids</taxon>
        <taxon>Brassicales</taxon>
        <taxon>Brassicaceae</taxon>
        <taxon>Brassiceae</taxon>
        <taxon>Brassica</taxon>
    </lineage>
</organism>
<evidence type="ECO:0000313" key="4">
    <source>
        <dbReference type="EMBL" id="CAF2153398.1"/>
    </source>
</evidence>
<dbReference type="AlphaFoldDB" id="A0A078HDH6"/>
<feature type="transmembrane region" description="Helical" evidence="3">
    <location>
        <begin position="129"/>
        <end position="152"/>
    </location>
</feature>
<dbReference type="Proteomes" id="UP001295469">
    <property type="component" value="Chromosome A01"/>
</dbReference>
<dbReference type="Gramene" id="CDY35489">
    <property type="protein sequence ID" value="CDY35489"/>
    <property type="gene ID" value="GSBRNA2T00058521001"/>
</dbReference>
<keyword evidence="3" id="KW-0472">Membrane</keyword>
<reference evidence="5 6" key="1">
    <citation type="journal article" date="2014" name="Science">
        <title>Plant genetics. Early allopolyploid evolution in the post-Neolithic Brassica napus oilseed genome.</title>
        <authorList>
            <person name="Chalhoub B."/>
            <person name="Denoeud F."/>
            <person name="Liu S."/>
            <person name="Parkin I.A."/>
            <person name="Tang H."/>
            <person name="Wang X."/>
            <person name="Chiquet J."/>
            <person name="Belcram H."/>
            <person name="Tong C."/>
            <person name="Samans B."/>
            <person name="Correa M."/>
            <person name="Da Silva C."/>
            <person name="Just J."/>
            <person name="Falentin C."/>
            <person name="Koh C.S."/>
            <person name="Le Clainche I."/>
            <person name="Bernard M."/>
            <person name="Bento P."/>
            <person name="Noel B."/>
            <person name="Labadie K."/>
            <person name="Alberti A."/>
            <person name="Charles M."/>
            <person name="Arnaud D."/>
            <person name="Guo H."/>
            <person name="Daviaud C."/>
            <person name="Alamery S."/>
            <person name="Jabbari K."/>
            <person name="Zhao M."/>
            <person name="Edger P.P."/>
            <person name="Chelaifa H."/>
            <person name="Tack D."/>
            <person name="Lassalle G."/>
            <person name="Mestiri I."/>
            <person name="Schnel N."/>
            <person name="Le Paslier M.C."/>
            <person name="Fan G."/>
            <person name="Renault V."/>
            <person name="Bayer P.E."/>
            <person name="Golicz A.A."/>
            <person name="Manoli S."/>
            <person name="Lee T.H."/>
            <person name="Thi V.H."/>
            <person name="Chalabi S."/>
            <person name="Hu Q."/>
            <person name="Fan C."/>
            <person name="Tollenaere R."/>
            <person name="Lu Y."/>
            <person name="Battail C."/>
            <person name="Shen J."/>
            <person name="Sidebottom C.H."/>
            <person name="Wang X."/>
            <person name="Canaguier A."/>
            <person name="Chauveau A."/>
            <person name="Berard A."/>
            <person name="Deniot G."/>
            <person name="Guan M."/>
            <person name="Liu Z."/>
            <person name="Sun F."/>
            <person name="Lim Y.P."/>
            <person name="Lyons E."/>
            <person name="Town C.D."/>
            <person name="Bancroft I."/>
            <person name="Wang X."/>
            <person name="Meng J."/>
            <person name="Ma J."/>
            <person name="Pires J.C."/>
            <person name="King G.J."/>
            <person name="Brunel D."/>
            <person name="Delourme R."/>
            <person name="Renard M."/>
            <person name="Aury J.M."/>
            <person name="Adams K.L."/>
            <person name="Batley J."/>
            <person name="Snowdon R.J."/>
            <person name="Tost J."/>
            <person name="Edwards D."/>
            <person name="Zhou Y."/>
            <person name="Hua W."/>
            <person name="Sharpe A.G."/>
            <person name="Paterson A.H."/>
            <person name="Guan C."/>
            <person name="Wincker P."/>
        </authorList>
    </citation>
    <scope>NUCLEOTIDE SEQUENCE [LARGE SCALE GENOMIC DNA]</scope>
    <source>
        <strain evidence="6">cv. Darmor-bzh</strain>
    </source>
</reference>
<dbReference type="GO" id="GO:0003723">
    <property type="term" value="F:RNA binding"/>
    <property type="evidence" value="ECO:0007669"/>
    <property type="project" value="InterPro"/>
</dbReference>
<dbReference type="PaxDb" id="3708-A0A078HDH6"/>
<evidence type="ECO:0000256" key="1">
    <source>
        <dbReference type="ARBA" id="ARBA00022737"/>
    </source>
</evidence>
<dbReference type="Pfam" id="PF13041">
    <property type="entry name" value="PPR_2"/>
    <property type="match status" value="1"/>
</dbReference>
<evidence type="ECO:0000313" key="6">
    <source>
        <dbReference type="Proteomes" id="UP000028999"/>
    </source>
</evidence>
<name>A0A078HDH6_BRANA</name>
<dbReference type="Proteomes" id="UP000028999">
    <property type="component" value="Unassembled WGS sequence"/>
</dbReference>
<dbReference type="GO" id="GO:0009451">
    <property type="term" value="P:RNA modification"/>
    <property type="evidence" value="ECO:0007669"/>
    <property type="project" value="InterPro"/>
</dbReference>
<dbReference type="PANTHER" id="PTHR47926">
    <property type="entry name" value="PENTATRICOPEPTIDE REPEAT-CONTAINING PROTEIN"/>
    <property type="match status" value="1"/>
</dbReference>
<evidence type="ECO:0000256" key="2">
    <source>
        <dbReference type="PROSITE-ProRule" id="PRU00708"/>
    </source>
</evidence>
<reference evidence="4" key="3">
    <citation type="submission" date="2021-01" db="EMBL/GenBank/DDBJ databases">
        <authorList>
            <consortium name="Genoscope - CEA"/>
            <person name="William W."/>
        </authorList>
    </citation>
    <scope>NUCLEOTIDE SEQUENCE</scope>
</reference>
<dbReference type="InterPro" id="IPR011990">
    <property type="entry name" value="TPR-like_helical_dom_sf"/>
</dbReference>
<reference evidence="5" key="2">
    <citation type="submission" date="2014-06" db="EMBL/GenBank/DDBJ databases">
        <authorList>
            <person name="Genoscope - CEA"/>
        </authorList>
    </citation>
    <scope>NUCLEOTIDE SEQUENCE</scope>
</reference>
<dbReference type="PROSITE" id="PS51375">
    <property type="entry name" value="PPR"/>
    <property type="match status" value="2"/>
</dbReference>
<keyword evidence="3" id="KW-0812">Transmembrane</keyword>
<feature type="repeat" description="PPR" evidence="2">
    <location>
        <begin position="61"/>
        <end position="95"/>
    </location>
</feature>
<dbReference type="PANTHER" id="PTHR47926:SF357">
    <property type="entry name" value="PENTATRICOPEPTIDE REPEAT-CONTAINING PROTEIN"/>
    <property type="match status" value="1"/>
</dbReference>
<accession>A0A078HDH6</accession>